<evidence type="ECO:0000256" key="4">
    <source>
        <dbReference type="ARBA" id="ARBA00022801"/>
    </source>
</evidence>
<comment type="cofactor">
    <cofactor evidence="7">
        <name>Mg(2+)</name>
        <dbReference type="ChEBI" id="CHEBI:18420"/>
    </cofactor>
    <text evidence="7">Binds 1 Mg(2+) ion per subunit.</text>
</comment>
<feature type="active site" description="Proton acceptor" evidence="7">
    <location>
        <position position="68"/>
    </location>
</feature>
<evidence type="ECO:0000256" key="8">
    <source>
        <dbReference type="RuleBase" id="RU003781"/>
    </source>
</evidence>
<evidence type="ECO:0000256" key="6">
    <source>
        <dbReference type="ARBA" id="ARBA00023080"/>
    </source>
</evidence>
<dbReference type="InterPro" id="IPR002637">
    <property type="entry name" value="RdgB/HAM1"/>
</dbReference>
<evidence type="ECO:0000256" key="1">
    <source>
        <dbReference type="ARBA" id="ARBA00008023"/>
    </source>
</evidence>
<proteinExistence type="inferred from homology"/>
<feature type="binding site" evidence="7">
    <location>
        <position position="68"/>
    </location>
    <ligand>
        <name>Mg(2+)</name>
        <dbReference type="ChEBI" id="CHEBI:18420"/>
    </ligand>
</feature>
<evidence type="ECO:0000256" key="3">
    <source>
        <dbReference type="ARBA" id="ARBA00022741"/>
    </source>
</evidence>
<name>A0ABP7S2Z4_9BACT</name>
<feature type="binding site" evidence="7">
    <location>
        <begin position="177"/>
        <end position="178"/>
    </location>
    <ligand>
        <name>substrate</name>
    </ligand>
</feature>
<feature type="binding site" evidence="7">
    <location>
        <position position="69"/>
    </location>
    <ligand>
        <name>substrate</name>
    </ligand>
</feature>
<evidence type="ECO:0000313" key="10">
    <source>
        <dbReference type="Proteomes" id="UP001500567"/>
    </source>
</evidence>
<dbReference type="CDD" id="cd00515">
    <property type="entry name" value="HAM1"/>
    <property type="match status" value="1"/>
</dbReference>
<keyword evidence="5 7" id="KW-0460">Magnesium</keyword>
<keyword evidence="4 7" id="KW-0378">Hydrolase</keyword>
<comment type="caution">
    <text evidence="9">The sequence shown here is derived from an EMBL/GenBank/DDBJ whole genome shotgun (WGS) entry which is preliminary data.</text>
</comment>
<comment type="catalytic activity">
    <reaction evidence="7">
        <text>ITP + H2O = IMP + diphosphate + H(+)</text>
        <dbReference type="Rhea" id="RHEA:29399"/>
        <dbReference type="ChEBI" id="CHEBI:15377"/>
        <dbReference type="ChEBI" id="CHEBI:15378"/>
        <dbReference type="ChEBI" id="CHEBI:33019"/>
        <dbReference type="ChEBI" id="CHEBI:58053"/>
        <dbReference type="ChEBI" id="CHEBI:61402"/>
        <dbReference type="EC" id="3.6.1.66"/>
    </reaction>
</comment>
<dbReference type="Proteomes" id="UP001500567">
    <property type="component" value="Unassembled WGS sequence"/>
</dbReference>
<keyword evidence="3 7" id="KW-0547">Nucleotide-binding</keyword>
<dbReference type="InterPro" id="IPR020922">
    <property type="entry name" value="dITP/XTP_pyrophosphatase"/>
</dbReference>
<dbReference type="RefSeq" id="WP_345072345.1">
    <property type="nucleotide sequence ID" value="NZ_BAABDJ010000014.1"/>
</dbReference>
<dbReference type="PANTHER" id="PTHR11067:SF9">
    <property type="entry name" value="INOSINE TRIPHOSPHATE PYROPHOSPHATASE"/>
    <property type="match status" value="1"/>
</dbReference>
<protein>
    <recommendedName>
        <fullName evidence="7">dITP/XTP pyrophosphatase</fullName>
        <ecNumber evidence="7">3.6.1.66</ecNumber>
    </recommendedName>
    <alternativeName>
        <fullName evidence="7">Non-canonical purine NTP pyrophosphatase</fullName>
    </alternativeName>
    <alternativeName>
        <fullName evidence="7">Non-standard purine NTP pyrophosphatase</fullName>
    </alternativeName>
    <alternativeName>
        <fullName evidence="7">Nucleoside-triphosphate diphosphatase</fullName>
    </alternativeName>
    <alternativeName>
        <fullName evidence="7">Nucleoside-triphosphate pyrophosphatase</fullName>
        <shortName evidence="7">NTPase</shortName>
    </alternativeName>
</protein>
<comment type="catalytic activity">
    <reaction evidence="7">
        <text>XTP + H2O = XMP + diphosphate + H(+)</text>
        <dbReference type="Rhea" id="RHEA:28610"/>
        <dbReference type="ChEBI" id="CHEBI:15377"/>
        <dbReference type="ChEBI" id="CHEBI:15378"/>
        <dbReference type="ChEBI" id="CHEBI:33019"/>
        <dbReference type="ChEBI" id="CHEBI:57464"/>
        <dbReference type="ChEBI" id="CHEBI:61314"/>
        <dbReference type="EC" id="3.6.1.66"/>
    </reaction>
</comment>
<keyword evidence="2 7" id="KW-0479">Metal-binding</keyword>
<reference evidence="10" key="1">
    <citation type="journal article" date="2019" name="Int. J. Syst. Evol. Microbiol.">
        <title>The Global Catalogue of Microorganisms (GCM) 10K type strain sequencing project: providing services to taxonomists for standard genome sequencing and annotation.</title>
        <authorList>
            <consortium name="The Broad Institute Genomics Platform"/>
            <consortium name="The Broad Institute Genome Sequencing Center for Infectious Disease"/>
            <person name="Wu L."/>
            <person name="Ma J."/>
        </authorList>
    </citation>
    <scope>NUCLEOTIDE SEQUENCE [LARGE SCALE GENOMIC DNA]</scope>
    <source>
        <strain evidence="10">JCM 17224</strain>
    </source>
</reference>
<keyword evidence="6 7" id="KW-0546">Nucleotide metabolism</keyword>
<dbReference type="EMBL" id="BAABDJ010000014">
    <property type="protein sequence ID" value="GAA4005827.1"/>
    <property type="molecule type" value="Genomic_DNA"/>
</dbReference>
<accession>A0ABP7S2Z4</accession>
<comment type="function">
    <text evidence="7">Pyrophosphatase that catalyzes the hydrolysis of nucleoside triphosphates to their monophosphate derivatives, with a high preference for the non-canonical purine nucleotides XTP (xanthosine triphosphate), dITP (deoxyinosine triphosphate) and ITP. Seems to function as a house-cleaning enzyme that removes non-canonical purine nucleotides from the nucleotide pool, thus preventing their incorporation into DNA/RNA and avoiding chromosomal lesions.</text>
</comment>
<dbReference type="EC" id="3.6.1.66" evidence="7"/>
<comment type="caution">
    <text evidence="7">Lacks conserved residue(s) required for the propagation of feature annotation.</text>
</comment>
<comment type="similarity">
    <text evidence="1 7 8">Belongs to the HAM1 NTPase family.</text>
</comment>
<dbReference type="SUPFAM" id="SSF52972">
    <property type="entry name" value="ITPase-like"/>
    <property type="match status" value="1"/>
</dbReference>
<feature type="binding site" evidence="7">
    <location>
        <position position="172"/>
    </location>
    <ligand>
        <name>substrate</name>
    </ligand>
</feature>
<dbReference type="HAMAP" id="MF_01405">
    <property type="entry name" value="Non_canon_purine_NTPase"/>
    <property type="match status" value="1"/>
</dbReference>
<evidence type="ECO:0000256" key="2">
    <source>
        <dbReference type="ARBA" id="ARBA00022723"/>
    </source>
</evidence>
<feature type="binding site" evidence="7">
    <location>
        <begin position="7"/>
        <end position="12"/>
    </location>
    <ligand>
        <name>substrate</name>
    </ligand>
</feature>
<evidence type="ECO:0000313" key="9">
    <source>
        <dbReference type="EMBL" id="GAA4005827.1"/>
    </source>
</evidence>
<sequence>MRLCFATNNTHKLTEVRALLPSSVDLVSLVDLGCHEELPETQDTLAGNARQKAEYVWQHYQTACFADDTGLEVNALNGEPGVYSARYAGPQRSAADNIQKLLHELRGPVDRSARFRTVVALVLPNGEWHEFHGVVDGLITAERRGADGFGYDPVFQPLHHASTFAQMSLEQKNRLSHRGRAVAQLVAFLQELERQVPL</sequence>
<keyword evidence="10" id="KW-1185">Reference proteome</keyword>
<gene>
    <name evidence="9" type="ORF">GCM10022408_16980</name>
</gene>
<organism evidence="9 10">
    <name type="scientific">Hymenobacter fastidiosus</name>
    <dbReference type="NCBI Taxonomy" id="486264"/>
    <lineage>
        <taxon>Bacteria</taxon>
        <taxon>Pseudomonadati</taxon>
        <taxon>Bacteroidota</taxon>
        <taxon>Cytophagia</taxon>
        <taxon>Cytophagales</taxon>
        <taxon>Hymenobacteraceae</taxon>
        <taxon>Hymenobacter</taxon>
    </lineage>
</organism>
<comment type="subunit">
    <text evidence="7">Homodimer.</text>
</comment>
<dbReference type="Gene3D" id="3.90.950.10">
    <property type="match status" value="1"/>
</dbReference>
<comment type="catalytic activity">
    <reaction evidence="7">
        <text>dITP + H2O = dIMP + diphosphate + H(+)</text>
        <dbReference type="Rhea" id="RHEA:28342"/>
        <dbReference type="ChEBI" id="CHEBI:15377"/>
        <dbReference type="ChEBI" id="CHEBI:15378"/>
        <dbReference type="ChEBI" id="CHEBI:33019"/>
        <dbReference type="ChEBI" id="CHEBI:61194"/>
        <dbReference type="ChEBI" id="CHEBI:61382"/>
        <dbReference type="EC" id="3.6.1.66"/>
    </reaction>
</comment>
<dbReference type="NCBIfam" id="TIGR00042">
    <property type="entry name" value="RdgB/HAM1 family non-canonical purine NTP pyrophosphatase"/>
    <property type="match status" value="1"/>
</dbReference>
<dbReference type="Pfam" id="PF01725">
    <property type="entry name" value="Ham1p_like"/>
    <property type="match status" value="1"/>
</dbReference>
<dbReference type="PANTHER" id="PTHR11067">
    <property type="entry name" value="INOSINE TRIPHOSPHATE PYROPHOSPHATASE/HAM1 PROTEIN"/>
    <property type="match status" value="1"/>
</dbReference>
<feature type="binding site" evidence="7">
    <location>
        <begin position="149"/>
        <end position="152"/>
    </location>
    <ligand>
        <name>substrate</name>
    </ligand>
</feature>
<evidence type="ECO:0000256" key="5">
    <source>
        <dbReference type="ARBA" id="ARBA00022842"/>
    </source>
</evidence>
<evidence type="ECO:0000256" key="7">
    <source>
        <dbReference type="HAMAP-Rule" id="MF_01405"/>
    </source>
</evidence>
<dbReference type="InterPro" id="IPR029001">
    <property type="entry name" value="ITPase-like_fam"/>
</dbReference>